<proteinExistence type="predicted"/>
<reference evidence="2" key="2">
    <citation type="submission" date="2022-01" db="EMBL/GenBank/DDBJ databases">
        <authorList>
            <person name="Yamashiro T."/>
            <person name="Shiraishi A."/>
            <person name="Satake H."/>
            <person name="Nakayama K."/>
        </authorList>
    </citation>
    <scope>NUCLEOTIDE SEQUENCE</scope>
</reference>
<keyword evidence="1" id="KW-0472">Membrane</keyword>
<evidence type="ECO:0000313" key="3">
    <source>
        <dbReference type="Proteomes" id="UP001151760"/>
    </source>
</evidence>
<protein>
    <submittedName>
        <fullName evidence="2">Uncharacterized protein</fullName>
    </submittedName>
</protein>
<keyword evidence="3" id="KW-1185">Reference proteome</keyword>
<dbReference type="Proteomes" id="UP001151760">
    <property type="component" value="Unassembled WGS sequence"/>
</dbReference>
<reference evidence="2" key="1">
    <citation type="journal article" date="2022" name="Int. J. Mol. Sci.">
        <title>Draft Genome of Tanacetum Coccineum: Genomic Comparison of Closely Related Tanacetum-Family Plants.</title>
        <authorList>
            <person name="Yamashiro T."/>
            <person name="Shiraishi A."/>
            <person name="Nakayama K."/>
            <person name="Satake H."/>
        </authorList>
    </citation>
    <scope>NUCLEOTIDE SEQUENCE</scope>
</reference>
<keyword evidence="1" id="KW-1133">Transmembrane helix</keyword>
<keyword evidence="1" id="KW-0812">Transmembrane</keyword>
<accession>A0ABQ5AXV1</accession>
<name>A0ABQ5AXV1_9ASTR</name>
<dbReference type="EMBL" id="BQNB010012755">
    <property type="protein sequence ID" value="GJT07491.1"/>
    <property type="molecule type" value="Genomic_DNA"/>
</dbReference>
<feature type="transmembrane region" description="Helical" evidence="1">
    <location>
        <begin position="59"/>
        <end position="81"/>
    </location>
</feature>
<comment type="caution">
    <text evidence="2">The sequence shown here is derived from an EMBL/GenBank/DDBJ whole genome shotgun (WGS) entry which is preliminary data.</text>
</comment>
<organism evidence="2 3">
    <name type="scientific">Tanacetum coccineum</name>
    <dbReference type="NCBI Taxonomy" id="301880"/>
    <lineage>
        <taxon>Eukaryota</taxon>
        <taxon>Viridiplantae</taxon>
        <taxon>Streptophyta</taxon>
        <taxon>Embryophyta</taxon>
        <taxon>Tracheophyta</taxon>
        <taxon>Spermatophyta</taxon>
        <taxon>Magnoliopsida</taxon>
        <taxon>eudicotyledons</taxon>
        <taxon>Gunneridae</taxon>
        <taxon>Pentapetalae</taxon>
        <taxon>asterids</taxon>
        <taxon>campanulids</taxon>
        <taxon>Asterales</taxon>
        <taxon>Asteraceae</taxon>
        <taxon>Asteroideae</taxon>
        <taxon>Anthemideae</taxon>
        <taxon>Anthemidinae</taxon>
        <taxon>Tanacetum</taxon>
    </lineage>
</organism>
<sequence length="111" mass="11711">MVITPSGHNAFPAKPIRGDVSDQIEPLPRRIAAGNNALMMRGYSPLQCFGIGSSLENAILVLVGSVSGAGILVAVLDLGALREAYRAAWYLSTSSERLLQSNPKGLTSMVL</sequence>
<evidence type="ECO:0000256" key="1">
    <source>
        <dbReference type="SAM" id="Phobius"/>
    </source>
</evidence>
<gene>
    <name evidence="2" type="ORF">Tco_0841953</name>
</gene>
<evidence type="ECO:0000313" key="2">
    <source>
        <dbReference type="EMBL" id="GJT07491.1"/>
    </source>
</evidence>